<keyword evidence="1" id="KW-1133">Transmembrane helix</keyword>
<keyword evidence="1" id="KW-0472">Membrane</keyword>
<comment type="caution">
    <text evidence="3">The sequence shown here is derived from an EMBL/GenBank/DDBJ whole genome shotgun (WGS) entry which is preliminary data.</text>
</comment>
<reference evidence="3" key="1">
    <citation type="submission" date="2022-07" db="EMBL/GenBank/DDBJ databases">
        <title>Genome Sequence of Physisporinus lineatus.</title>
        <authorList>
            <person name="Buettner E."/>
        </authorList>
    </citation>
    <scope>NUCLEOTIDE SEQUENCE</scope>
    <source>
        <strain evidence="3">VT162</strain>
    </source>
</reference>
<dbReference type="EMBL" id="JANAWD010000238">
    <property type="protein sequence ID" value="KAJ3483196.1"/>
    <property type="molecule type" value="Genomic_DNA"/>
</dbReference>
<feature type="transmembrane region" description="Helical" evidence="1">
    <location>
        <begin position="45"/>
        <end position="68"/>
    </location>
</feature>
<evidence type="ECO:0000256" key="1">
    <source>
        <dbReference type="SAM" id="Phobius"/>
    </source>
</evidence>
<evidence type="ECO:0000313" key="4">
    <source>
        <dbReference type="Proteomes" id="UP001212997"/>
    </source>
</evidence>
<gene>
    <name evidence="3" type="ORF">NLI96_g6487</name>
</gene>
<proteinExistence type="predicted"/>
<dbReference type="Proteomes" id="UP001212997">
    <property type="component" value="Unassembled WGS sequence"/>
</dbReference>
<feature type="domain" description="DUF6534" evidence="2">
    <location>
        <begin position="214"/>
        <end position="258"/>
    </location>
</feature>
<feature type="transmembrane region" description="Helical" evidence="1">
    <location>
        <begin position="12"/>
        <end position="33"/>
    </location>
</feature>
<accession>A0AAD5V3B1</accession>
<dbReference type="InterPro" id="IPR045339">
    <property type="entry name" value="DUF6534"/>
</dbReference>
<dbReference type="AlphaFoldDB" id="A0AAD5V3B1"/>
<keyword evidence="1" id="KW-0812">Transmembrane</keyword>
<dbReference type="PANTHER" id="PTHR40465">
    <property type="entry name" value="CHROMOSOME 1, WHOLE GENOME SHOTGUN SEQUENCE"/>
    <property type="match status" value="1"/>
</dbReference>
<name>A0AAD5V3B1_9APHY</name>
<organism evidence="3 4">
    <name type="scientific">Meripilus lineatus</name>
    <dbReference type="NCBI Taxonomy" id="2056292"/>
    <lineage>
        <taxon>Eukaryota</taxon>
        <taxon>Fungi</taxon>
        <taxon>Dikarya</taxon>
        <taxon>Basidiomycota</taxon>
        <taxon>Agaricomycotina</taxon>
        <taxon>Agaricomycetes</taxon>
        <taxon>Polyporales</taxon>
        <taxon>Meripilaceae</taxon>
        <taxon>Meripilus</taxon>
    </lineage>
</organism>
<keyword evidence="4" id="KW-1185">Reference proteome</keyword>
<protein>
    <recommendedName>
        <fullName evidence="2">DUF6534 domain-containing protein</fullName>
    </recommendedName>
</protein>
<feature type="transmembrane region" description="Helical" evidence="1">
    <location>
        <begin position="205"/>
        <end position="230"/>
    </location>
</feature>
<evidence type="ECO:0000259" key="2">
    <source>
        <dbReference type="Pfam" id="PF20152"/>
    </source>
</evidence>
<dbReference type="PANTHER" id="PTHR40465:SF1">
    <property type="entry name" value="DUF6534 DOMAIN-CONTAINING PROTEIN"/>
    <property type="match status" value="1"/>
</dbReference>
<dbReference type="Pfam" id="PF20152">
    <property type="entry name" value="DUF6534"/>
    <property type="match status" value="1"/>
</dbReference>
<evidence type="ECO:0000313" key="3">
    <source>
        <dbReference type="EMBL" id="KAJ3483196.1"/>
    </source>
</evidence>
<sequence length="408" mass="45280">MTSADEYKGLFLIGVFFAILLYGVNLTQSYVFWLNRENDPVHLRYVVLAVVLLETANTAFIMHLTYYITIFSSSLRLIWSVSHTVVVLLRLTSRVRPRTLRSSGLCILSGVLAIAIVQSKQAQQTPGSNPCVFFCFLKELPDHTQVCSSSWYSWWHALGLGLVRTLSPSLLCMNHAHYATIKGSASRACMLSITTELFTDTTFRIALISGISLSAATDVVIAVILIYLLWTSRTGIKQSDRLVETVMAYVVETGAVTANPGWAPLQQYACIGFAGLSFATYKRMTSVAFPSLSLTPQDSVCECIPGFFEFKGALTPILSQETNAQQFWLVSCRRNKSAVNYGKDVPILRGPLLKELKKLGKTDCKAGFYPTSGRPEAWEQYFLPSLEYVAVACTIPLRLTVKESFALH</sequence>